<proteinExistence type="predicted"/>
<dbReference type="AlphaFoldDB" id="G0JQY3"/>
<keyword evidence="1" id="KW-0812">Transmembrane</keyword>
<gene>
    <name evidence="2" type="ORF">Acife_1365</name>
</gene>
<name>G0JQY3_9PROT</name>
<keyword evidence="1" id="KW-1133">Transmembrane helix</keyword>
<dbReference type="STRING" id="743299.Acife_1365"/>
<keyword evidence="1" id="KW-0472">Membrane</keyword>
<dbReference type="HOGENOM" id="CLU_3094491_0_0_6"/>
<evidence type="ECO:0000256" key="1">
    <source>
        <dbReference type="SAM" id="Phobius"/>
    </source>
</evidence>
<reference evidence="2 3" key="1">
    <citation type="journal article" date="2011" name="J. Bacteriol.">
        <title>Draft genome of the psychrotolerant acidophile Acidithiobacillus ferrivorans SS3.</title>
        <authorList>
            <person name="Liljeqvist M."/>
            <person name="Valdes J."/>
            <person name="Holmes D.S."/>
            <person name="Dopson M."/>
        </authorList>
    </citation>
    <scope>NUCLEOTIDE SEQUENCE [LARGE SCALE GENOMIC DNA]</scope>
    <source>
        <strain evidence="2 3">SS3</strain>
    </source>
</reference>
<dbReference type="EMBL" id="CP002985">
    <property type="protein sequence ID" value="AEM47516.1"/>
    <property type="molecule type" value="Genomic_DNA"/>
</dbReference>
<organism evidence="2 3">
    <name type="scientific">Acidithiobacillus ferrivorans SS3</name>
    <dbReference type="NCBI Taxonomy" id="743299"/>
    <lineage>
        <taxon>Bacteria</taxon>
        <taxon>Pseudomonadati</taxon>
        <taxon>Pseudomonadota</taxon>
        <taxon>Acidithiobacillia</taxon>
        <taxon>Acidithiobacillales</taxon>
        <taxon>Acidithiobacillaceae</taxon>
        <taxon>Acidithiobacillus</taxon>
    </lineage>
</organism>
<sequence>MKITLKMIFAGMDAVFVVLGVISNGVWLVFFVAQAIFGHLLFQVEGSAWQS</sequence>
<accession>G0JQY3</accession>
<dbReference type="RefSeq" id="WP_014028773.1">
    <property type="nucleotide sequence ID" value="NC_015942.1"/>
</dbReference>
<evidence type="ECO:0000313" key="2">
    <source>
        <dbReference type="EMBL" id="AEM47516.1"/>
    </source>
</evidence>
<evidence type="ECO:0000313" key="3">
    <source>
        <dbReference type="Proteomes" id="UP000009220"/>
    </source>
</evidence>
<feature type="transmembrane region" description="Helical" evidence="1">
    <location>
        <begin position="12"/>
        <end position="37"/>
    </location>
</feature>
<protein>
    <submittedName>
        <fullName evidence="2">Uncharacterized protein</fullName>
    </submittedName>
</protein>
<dbReference type="Proteomes" id="UP000009220">
    <property type="component" value="Chromosome"/>
</dbReference>
<dbReference type="KEGG" id="afi:Acife_1365"/>